<feature type="transmembrane region" description="Helical" evidence="7">
    <location>
        <begin position="547"/>
        <end position="568"/>
    </location>
</feature>
<dbReference type="SUPFAM" id="SSF141571">
    <property type="entry name" value="Pentapeptide repeat-like"/>
    <property type="match status" value="1"/>
</dbReference>
<dbReference type="EMBL" id="CAXLJM020000151">
    <property type="protein sequence ID" value="CAL8143261.1"/>
    <property type="molecule type" value="Genomic_DNA"/>
</dbReference>
<dbReference type="InterPro" id="IPR011701">
    <property type="entry name" value="MFS"/>
</dbReference>
<feature type="transmembrane region" description="Helical" evidence="7">
    <location>
        <begin position="165"/>
        <end position="186"/>
    </location>
</feature>
<comment type="subcellular location">
    <subcellularLocation>
        <location evidence="1">Membrane</location>
        <topology evidence="1">Multi-pass membrane protein</topology>
    </subcellularLocation>
</comment>
<dbReference type="Gene3D" id="2.160.20.80">
    <property type="entry name" value="E3 ubiquitin-protein ligase SopA"/>
    <property type="match status" value="1"/>
</dbReference>
<feature type="region of interest" description="Disordered" evidence="6">
    <location>
        <begin position="23"/>
        <end position="44"/>
    </location>
</feature>
<gene>
    <name evidence="9" type="ORF">ODALV1_LOCUS29402</name>
</gene>
<evidence type="ECO:0000256" key="4">
    <source>
        <dbReference type="ARBA" id="ARBA00022989"/>
    </source>
</evidence>
<accession>A0ABP1S4P4</accession>
<evidence type="ECO:0000259" key="8">
    <source>
        <dbReference type="PROSITE" id="PS50850"/>
    </source>
</evidence>
<dbReference type="SUPFAM" id="SSF103473">
    <property type="entry name" value="MFS general substrate transporter"/>
    <property type="match status" value="2"/>
</dbReference>
<feature type="transmembrane region" description="Helical" evidence="7">
    <location>
        <begin position="605"/>
        <end position="623"/>
    </location>
</feature>
<evidence type="ECO:0000256" key="2">
    <source>
        <dbReference type="ARBA" id="ARBA00022448"/>
    </source>
</evidence>
<reference evidence="9 10" key="1">
    <citation type="submission" date="2024-08" db="EMBL/GenBank/DDBJ databases">
        <authorList>
            <person name="Cucini C."/>
            <person name="Frati F."/>
        </authorList>
    </citation>
    <scope>NUCLEOTIDE SEQUENCE [LARGE SCALE GENOMIC DNA]</scope>
</reference>
<dbReference type="InterPro" id="IPR055415">
    <property type="entry name" value="LD_SV2"/>
</dbReference>
<dbReference type="Pfam" id="PF23894">
    <property type="entry name" value="LD_SV2"/>
    <property type="match status" value="1"/>
</dbReference>
<dbReference type="Pfam" id="PF07690">
    <property type="entry name" value="MFS_1"/>
    <property type="match status" value="1"/>
</dbReference>
<keyword evidence="4 7" id="KW-1133">Transmembrane helix</keyword>
<dbReference type="Gene3D" id="1.20.1250.20">
    <property type="entry name" value="MFS general substrate transporter like domains"/>
    <property type="match status" value="1"/>
</dbReference>
<feature type="transmembrane region" description="Helical" evidence="7">
    <location>
        <begin position="141"/>
        <end position="159"/>
    </location>
</feature>
<keyword evidence="3 7" id="KW-0812">Transmembrane</keyword>
<keyword evidence="2" id="KW-0813">Transport</keyword>
<evidence type="ECO:0000256" key="7">
    <source>
        <dbReference type="SAM" id="Phobius"/>
    </source>
</evidence>
<feature type="transmembrane region" description="Helical" evidence="7">
    <location>
        <begin position="72"/>
        <end position="92"/>
    </location>
</feature>
<comment type="caution">
    <text evidence="9">The sequence shown here is derived from an EMBL/GenBank/DDBJ whole genome shotgun (WGS) entry which is preliminary data.</text>
</comment>
<feature type="domain" description="Major facilitator superfamily (MFS) profile" evidence="8">
    <location>
        <begin position="71"/>
        <end position="627"/>
    </location>
</feature>
<feature type="transmembrane region" description="Helical" evidence="7">
    <location>
        <begin position="198"/>
        <end position="221"/>
    </location>
</feature>
<dbReference type="Proteomes" id="UP001642540">
    <property type="component" value="Unassembled WGS sequence"/>
</dbReference>
<dbReference type="PROSITE" id="PS50850">
    <property type="entry name" value="MFS"/>
    <property type="match status" value="1"/>
</dbReference>
<feature type="transmembrane region" description="Helical" evidence="7">
    <location>
        <begin position="522"/>
        <end position="541"/>
    </location>
</feature>
<keyword evidence="5 7" id="KW-0472">Membrane</keyword>
<dbReference type="PANTHER" id="PTHR23511:SF34">
    <property type="entry name" value="SYNAPTIC VESICLE GLYCOPROTEIN 2"/>
    <property type="match status" value="1"/>
</dbReference>
<evidence type="ECO:0000256" key="1">
    <source>
        <dbReference type="ARBA" id="ARBA00004141"/>
    </source>
</evidence>
<evidence type="ECO:0000313" key="9">
    <source>
        <dbReference type="EMBL" id="CAL8143261.1"/>
    </source>
</evidence>
<dbReference type="InterPro" id="IPR036259">
    <property type="entry name" value="MFS_trans_sf"/>
</dbReference>
<evidence type="ECO:0000256" key="5">
    <source>
        <dbReference type="ARBA" id="ARBA00023136"/>
    </source>
</evidence>
<keyword evidence="10" id="KW-1185">Reference proteome</keyword>
<protein>
    <recommendedName>
        <fullName evidence="8">Major facilitator superfamily (MFS) profile domain-containing protein</fullName>
    </recommendedName>
</protein>
<feature type="transmembrane region" description="Helical" evidence="7">
    <location>
        <begin position="580"/>
        <end position="599"/>
    </location>
</feature>
<feature type="transmembrane region" description="Helical" evidence="7">
    <location>
        <begin position="347"/>
        <end position="365"/>
    </location>
</feature>
<evidence type="ECO:0000313" key="10">
    <source>
        <dbReference type="Proteomes" id="UP001642540"/>
    </source>
</evidence>
<dbReference type="PANTHER" id="PTHR23511">
    <property type="entry name" value="SYNAPTIC VESICLE GLYCOPROTEIN 2"/>
    <property type="match status" value="1"/>
</dbReference>
<organism evidence="9 10">
    <name type="scientific">Orchesella dallaii</name>
    <dbReference type="NCBI Taxonomy" id="48710"/>
    <lineage>
        <taxon>Eukaryota</taxon>
        <taxon>Metazoa</taxon>
        <taxon>Ecdysozoa</taxon>
        <taxon>Arthropoda</taxon>
        <taxon>Hexapoda</taxon>
        <taxon>Collembola</taxon>
        <taxon>Entomobryomorpha</taxon>
        <taxon>Entomobryoidea</taxon>
        <taxon>Orchesellidae</taxon>
        <taxon>Orchesellinae</taxon>
        <taxon>Orchesella</taxon>
    </lineage>
</organism>
<evidence type="ECO:0000256" key="6">
    <source>
        <dbReference type="SAM" id="MobiDB-lite"/>
    </source>
</evidence>
<feature type="transmembrane region" description="Helical" evidence="7">
    <location>
        <begin position="241"/>
        <end position="260"/>
    </location>
</feature>
<feature type="transmembrane region" description="Helical" evidence="7">
    <location>
        <begin position="112"/>
        <end position="129"/>
    </location>
</feature>
<evidence type="ECO:0000256" key="3">
    <source>
        <dbReference type="ARBA" id="ARBA00022692"/>
    </source>
</evidence>
<dbReference type="InterPro" id="IPR020846">
    <property type="entry name" value="MFS_dom"/>
</dbReference>
<name>A0ABP1S4P4_9HEXA</name>
<feature type="transmembrane region" description="Helical" evidence="7">
    <location>
        <begin position="495"/>
        <end position="515"/>
    </location>
</feature>
<sequence length="627" mass="69635">MESEPLVTAKNSRMMNYTSEDGSSILSPGVEHDNLTSSGNDKTTDTEKFNYTTLERFHEDALQQVGHGKMQVIIFFVCGFVMAADLAEILALIMSSKSAQFEFCVDDSQRSWLVGATLLGMGVGSMFWGSLGDRVGRRRSLIYCLGVGSIFSGASVTMPTEGTFLTARIFSGFGVGGCMPLVVTYFSEFIQEKRQRVAIAVLFLFWPLGAAYVIMISWFILPSTGFHLSEELKEHFSAWRRLLVAALAPSLMSLIALIFLPEGPLNLMQNGRDAESLGVYKRIHKRNRGSEATFCLSEIEIPSIYTGPPSAPRSVLGDLIRALETLWTSFQTLWTENRRRLTIKLSLIWLLATMGHGAMSSWVISHQASLRDWTFDKDAKMYEKQSLNHSTISLDLVNVRYHDSSFEDFSFSNMIMNHVKFENCTFQRVNFTNVKASYVIFKYSDLSECFFVDTNLGRSNFIESTVQNITYAGLNPECHLIPDFSMYLGNDVMDAGLPVLGIFIGSLISVALIGFCNRSKLIALFLILASFICIGLTIWTYDPVWALVGHAIINVLIAGMWSMLVTIIDKYPFWTRSGALGLSLSAGRIGSFFGVALFGTTMSGIIVPVFSSIFLVLAACIALRSTF</sequence>
<proteinExistence type="predicted"/>